<gene>
    <name evidence="2" type="ORF">AK812_SmicGene21521</name>
</gene>
<evidence type="ECO:0000313" key="2">
    <source>
        <dbReference type="EMBL" id="OLP96255.1"/>
    </source>
</evidence>
<feature type="region of interest" description="Disordered" evidence="1">
    <location>
        <begin position="347"/>
        <end position="374"/>
    </location>
</feature>
<accession>A0A1Q9DM66</accession>
<keyword evidence="3" id="KW-1185">Reference proteome</keyword>
<proteinExistence type="predicted"/>
<dbReference type="AlphaFoldDB" id="A0A1Q9DM66"/>
<organism evidence="2 3">
    <name type="scientific">Symbiodinium microadriaticum</name>
    <name type="common">Dinoflagellate</name>
    <name type="synonym">Zooxanthella microadriatica</name>
    <dbReference type="NCBI Taxonomy" id="2951"/>
    <lineage>
        <taxon>Eukaryota</taxon>
        <taxon>Sar</taxon>
        <taxon>Alveolata</taxon>
        <taxon>Dinophyceae</taxon>
        <taxon>Suessiales</taxon>
        <taxon>Symbiodiniaceae</taxon>
        <taxon>Symbiodinium</taxon>
    </lineage>
</organism>
<name>A0A1Q9DM66_SYMMI</name>
<dbReference type="Proteomes" id="UP000186817">
    <property type="component" value="Unassembled WGS sequence"/>
</dbReference>
<comment type="caution">
    <text evidence="2">The sequence shown here is derived from an EMBL/GenBank/DDBJ whole genome shotgun (WGS) entry which is preliminary data.</text>
</comment>
<dbReference type="EMBL" id="LSRX01000474">
    <property type="protein sequence ID" value="OLP96255.1"/>
    <property type="molecule type" value="Genomic_DNA"/>
</dbReference>
<evidence type="ECO:0000313" key="3">
    <source>
        <dbReference type="Proteomes" id="UP000186817"/>
    </source>
</evidence>
<sequence>MRTIAERALLSTTFIANTGERPAELSLLPDELFLLLFSAAQRGDMLQQVPCHSVPRPDPSLHIRKCRFQYHPTTWFFVVAGATEHWESRIFKAVLCMALVPAHTHSPQHAGLTDHPWRSAEMPATEQRHQLASTLPRSLPDGCKQVSNESRVERLQAPGFFSLDCRKSQRAPAASATLPDRGNRGEVLVQTGRSSRIPVSTVAFQPCLVRADDSSSLMAGFEGENERASCAEGGSDNEFVLAPPSHADLAKGNAWALPVRYCSTLALSDAVNELGGISESRQRPDTQKRPLPPVLLSSKLHGWATARVMYLTDLMRPSNTLLVAHTAPTDGAMFLQFQLLRRHEKQSDVSGFQPSSCKHSRRREVNRGQSHDADSKELRAFQDLTTTVSKWMPVPSNMSHVLEAATCHGRDLEAPDPQPFSVEYGGVLLDSRKKASRRFRLQAGALGADLCQIAVPVGREMSRRAMFACTSQGTAAAAPGGVWAHTRSSKIPASGIYVF</sequence>
<feature type="compositionally biased region" description="Polar residues" evidence="1">
    <location>
        <begin position="348"/>
        <end position="357"/>
    </location>
</feature>
<feature type="compositionally biased region" description="Basic and acidic residues" evidence="1">
    <location>
        <begin position="363"/>
        <end position="374"/>
    </location>
</feature>
<dbReference type="OrthoDB" id="407261at2759"/>
<evidence type="ECO:0000256" key="1">
    <source>
        <dbReference type="SAM" id="MobiDB-lite"/>
    </source>
</evidence>
<protein>
    <submittedName>
        <fullName evidence="2">Uncharacterized protein</fullName>
    </submittedName>
</protein>
<feature type="region of interest" description="Disordered" evidence="1">
    <location>
        <begin position="122"/>
        <end position="147"/>
    </location>
</feature>
<reference evidence="2 3" key="1">
    <citation type="submission" date="2016-02" db="EMBL/GenBank/DDBJ databases">
        <title>Genome analysis of coral dinoflagellate symbionts highlights evolutionary adaptations to a symbiotic lifestyle.</title>
        <authorList>
            <person name="Aranda M."/>
            <person name="Li Y."/>
            <person name="Liew Y.J."/>
            <person name="Baumgarten S."/>
            <person name="Simakov O."/>
            <person name="Wilson M."/>
            <person name="Piel J."/>
            <person name="Ashoor H."/>
            <person name="Bougouffa S."/>
            <person name="Bajic V.B."/>
            <person name="Ryu T."/>
            <person name="Ravasi T."/>
            <person name="Bayer T."/>
            <person name="Micklem G."/>
            <person name="Kim H."/>
            <person name="Bhak J."/>
            <person name="Lajeunesse T.C."/>
            <person name="Voolstra C.R."/>
        </authorList>
    </citation>
    <scope>NUCLEOTIDE SEQUENCE [LARGE SCALE GENOMIC DNA]</scope>
    <source>
        <strain evidence="2 3">CCMP2467</strain>
    </source>
</reference>